<accession>A0A1B6IUZ9</accession>
<feature type="region of interest" description="Disordered" evidence="1">
    <location>
        <begin position="1"/>
        <end position="31"/>
    </location>
</feature>
<proteinExistence type="predicted"/>
<evidence type="ECO:0000313" key="2">
    <source>
        <dbReference type="EMBL" id="JAS90761.1"/>
    </source>
</evidence>
<sequence>NFHTQRSSTSTSTSTSGNTNKTDIINSQNRVNNNMVVTQSSARQVQVCEEDKDLDFIPMSLDKPSGLNMEEFLPQRLQLPYPEILHLHLYLYLGQYQQD</sequence>
<feature type="compositionally biased region" description="Low complexity" evidence="1">
    <location>
        <begin position="7"/>
        <end position="16"/>
    </location>
</feature>
<feature type="compositionally biased region" description="Polar residues" evidence="1">
    <location>
        <begin position="17"/>
        <end position="31"/>
    </location>
</feature>
<gene>
    <name evidence="2" type="ORF">g.52322</name>
</gene>
<organism evidence="2">
    <name type="scientific">Homalodisca liturata</name>
    <dbReference type="NCBI Taxonomy" id="320908"/>
    <lineage>
        <taxon>Eukaryota</taxon>
        <taxon>Metazoa</taxon>
        <taxon>Ecdysozoa</taxon>
        <taxon>Arthropoda</taxon>
        <taxon>Hexapoda</taxon>
        <taxon>Insecta</taxon>
        <taxon>Pterygota</taxon>
        <taxon>Neoptera</taxon>
        <taxon>Paraneoptera</taxon>
        <taxon>Hemiptera</taxon>
        <taxon>Auchenorrhyncha</taxon>
        <taxon>Membracoidea</taxon>
        <taxon>Cicadellidae</taxon>
        <taxon>Cicadellinae</taxon>
        <taxon>Proconiini</taxon>
        <taxon>Homalodisca</taxon>
    </lineage>
</organism>
<name>A0A1B6IUZ9_9HEMI</name>
<feature type="non-terminal residue" evidence="2">
    <location>
        <position position="1"/>
    </location>
</feature>
<reference evidence="2" key="1">
    <citation type="submission" date="2015-11" db="EMBL/GenBank/DDBJ databases">
        <title>De novo transcriptome assembly of four potential Pierce s Disease insect vectors from Arizona vineyards.</title>
        <authorList>
            <person name="Tassone E.E."/>
        </authorList>
    </citation>
    <scope>NUCLEOTIDE SEQUENCE</scope>
</reference>
<protein>
    <submittedName>
        <fullName evidence="2">Uncharacterized protein</fullName>
    </submittedName>
</protein>
<evidence type="ECO:0000256" key="1">
    <source>
        <dbReference type="SAM" id="MobiDB-lite"/>
    </source>
</evidence>
<dbReference type="AlphaFoldDB" id="A0A1B6IUZ9"/>
<dbReference type="EMBL" id="GECU01016945">
    <property type="protein sequence ID" value="JAS90761.1"/>
    <property type="molecule type" value="Transcribed_RNA"/>
</dbReference>